<dbReference type="GeneID" id="33936923"/>
<evidence type="ECO:0000313" key="2">
    <source>
        <dbReference type="Proteomes" id="UP000078397"/>
    </source>
</evidence>
<name>A0A219ARI4_METCM</name>
<dbReference type="EMBL" id="LSBJ02000006">
    <property type="protein sequence ID" value="OWT42795.1"/>
    <property type="molecule type" value="Genomic_DNA"/>
</dbReference>
<dbReference type="Proteomes" id="UP000078397">
    <property type="component" value="Unassembled WGS sequence"/>
</dbReference>
<dbReference type="AlphaFoldDB" id="A0A219ARI4"/>
<dbReference type="RefSeq" id="XP_022285270.1">
    <property type="nucleotide sequence ID" value="XM_022429710.1"/>
</dbReference>
<accession>A0A219ARI4</accession>
<sequence length="133" mass="14738">MSTVASHLSLATSEGDIDESSGVFETLESAALGDLGLLLGLNLYAAEISQSVIAVRGFRGRTGTGKRSVNFTHGDGLCLVMLWMRESVSGEKARRSFCGIWQMVVCERRRSREWGRRFALPEKHWYAGVTLRQ</sequence>
<reference evidence="1 2" key="1">
    <citation type="journal article" date="2016" name="PLoS Pathog.">
        <title>Biosynthesis of antibiotic leucinostatins in bio-control fungus Purpureocillium lilacinum and their inhibition on phytophthora revealed by genome mining.</title>
        <authorList>
            <person name="Wang G."/>
            <person name="Liu Z."/>
            <person name="Lin R."/>
            <person name="Li E."/>
            <person name="Mao Z."/>
            <person name="Ling J."/>
            <person name="Yang Y."/>
            <person name="Yin W.B."/>
            <person name="Xie B."/>
        </authorList>
    </citation>
    <scope>NUCLEOTIDE SEQUENCE [LARGE SCALE GENOMIC DNA]</scope>
    <source>
        <strain evidence="1">170</strain>
    </source>
</reference>
<comment type="caution">
    <text evidence="1">The sequence shown here is derived from an EMBL/GenBank/DDBJ whole genome shotgun (WGS) entry which is preliminary data.</text>
</comment>
<dbReference type="KEGG" id="pchm:VFPPC_18050"/>
<keyword evidence="2" id="KW-1185">Reference proteome</keyword>
<evidence type="ECO:0000313" key="1">
    <source>
        <dbReference type="EMBL" id="OWT42795.1"/>
    </source>
</evidence>
<organism evidence="1 2">
    <name type="scientific">Pochonia chlamydosporia 170</name>
    <dbReference type="NCBI Taxonomy" id="1380566"/>
    <lineage>
        <taxon>Eukaryota</taxon>
        <taxon>Fungi</taxon>
        <taxon>Dikarya</taxon>
        <taxon>Ascomycota</taxon>
        <taxon>Pezizomycotina</taxon>
        <taxon>Sordariomycetes</taxon>
        <taxon>Hypocreomycetidae</taxon>
        <taxon>Hypocreales</taxon>
        <taxon>Clavicipitaceae</taxon>
        <taxon>Pochonia</taxon>
    </lineage>
</organism>
<gene>
    <name evidence="1" type="ORF">VFPPC_18050</name>
</gene>
<proteinExistence type="predicted"/>
<protein>
    <submittedName>
        <fullName evidence="1">Uncharacterized protein</fullName>
    </submittedName>
</protein>